<dbReference type="EMBL" id="ATLV01019615">
    <property type="status" value="NOT_ANNOTATED_CDS"/>
    <property type="molecule type" value="Genomic_DNA"/>
</dbReference>
<accession>A0A084W2G2</accession>
<dbReference type="InterPro" id="IPR013783">
    <property type="entry name" value="Ig-like_fold"/>
</dbReference>
<feature type="coiled-coil region" evidence="1">
    <location>
        <begin position="66"/>
        <end position="93"/>
    </location>
</feature>
<feature type="compositionally biased region" description="Polar residues" evidence="2">
    <location>
        <begin position="508"/>
        <end position="518"/>
    </location>
</feature>
<dbReference type="STRING" id="74873.A0A084W2G2"/>
<feature type="region of interest" description="Disordered" evidence="2">
    <location>
        <begin position="1"/>
        <end position="24"/>
    </location>
</feature>
<evidence type="ECO:0000313" key="5">
    <source>
        <dbReference type="EnsemblMetazoa" id="ASIC012352-PA"/>
    </source>
</evidence>
<name>A0A084W2G2_ANOSI</name>
<sequence length="664" mass="72191">MVDEAMDTSDSLVEEGDAVPKPPDVKPLPLQFMKKFGKPLAKMSRDDLEEFVMQKICEAMVYKSQLGEERKRLDKLEKVMLKYRQRLKDMHKQYSDLQVVHERAVQDLQKRANKFVIPVKITRAVGLQVGFPQFPLMGHPTAMEQTEEDVKTKSGTAVIPAKSNTLSPESSTKGTAGGAVWNGGQLTTIGQRVPTSVAGGIHPLPNVIRPSVPVNVTYMHNATPSAVTIKPADPSKPTVGSLVNGLPGSSFPSSTATSSSSSSTGSVSPGMTARKKTLHKITPKRPPLSAVQQEEQEQMARQQAEKLLQDIHSKQARLAKIAAPIAPDVRTTAMSRLNVNLFRPAMLSSVMAGTQPIAPMQNVRALSSKAPPTFTNSVAPTAPQPQPGRASAASNSLIDLTDEEEPRGPIGGSAPLNNAIEKNHPSQNGTVDKQQGSLAMIATNQMFKLSQAQMKTKLQYRMLNGNGTIQPIAAGSTHTQGMPLSNNVGFRAHLGKKPNGLRMPLAITPTTQGQTRTSGPFADNSLMMKPRPPLRALVHPAPLPKPGPQPCHPSWKQLPPQPVVRINNVPTGIVISWSMPDLSEMHAEIDLYQIYAYQESSAIPTSAAWRHVGDVKALPLPMAVTLTHFSEGQRYHFAVRAIDEHKRFGFFSDARTWIEINVQQ</sequence>
<dbReference type="CDD" id="cd00063">
    <property type="entry name" value="FN3"/>
    <property type="match status" value="1"/>
</dbReference>
<dbReference type="InterPro" id="IPR056565">
    <property type="entry name" value="Fn3_ATF7IP"/>
</dbReference>
<dbReference type="AlphaFoldDB" id="A0A084W2G2"/>
<evidence type="ECO:0000313" key="6">
    <source>
        <dbReference type="Proteomes" id="UP000030765"/>
    </source>
</evidence>
<evidence type="ECO:0000259" key="3">
    <source>
        <dbReference type="PROSITE" id="PS50853"/>
    </source>
</evidence>
<dbReference type="Proteomes" id="UP000030765">
    <property type="component" value="Unassembled WGS sequence"/>
</dbReference>
<dbReference type="GO" id="GO:0005634">
    <property type="term" value="C:nucleus"/>
    <property type="evidence" value="ECO:0007669"/>
    <property type="project" value="TreeGrafter"/>
</dbReference>
<dbReference type="EnsemblMetazoa" id="ASIC012352-RA">
    <property type="protein sequence ID" value="ASIC012352-PA"/>
    <property type="gene ID" value="ASIC012352"/>
</dbReference>
<dbReference type="InterPro" id="IPR026085">
    <property type="entry name" value="ATF7-int"/>
</dbReference>
<feature type="region of interest" description="Disordered" evidence="2">
    <location>
        <begin position="371"/>
        <end position="394"/>
    </location>
</feature>
<reference evidence="5" key="2">
    <citation type="submission" date="2020-05" db="UniProtKB">
        <authorList>
            <consortium name="EnsemblMetazoa"/>
        </authorList>
    </citation>
    <scope>IDENTIFICATION</scope>
</reference>
<dbReference type="OrthoDB" id="2434995at2759"/>
<dbReference type="PANTHER" id="PTHR23210:SF26">
    <property type="entry name" value="ACTIVATING TRANSCRIPTION FACTOR 7-INTERACTING PROTEIN 1"/>
    <property type="match status" value="1"/>
</dbReference>
<dbReference type="GO" id="GO:0003712">
    <property type="term" value="F:transcription coregulator activity"/>
    <property type="evidence" value="ECO:0007669"/>
    <property type="project" value="TreeGrafter"/>
</dbReference>
<reference evidence="4 6" key="1">
    <citation type="journal article" date="2014" name="BMC Genomics">
        <title>Genome sequence of Anopheles sinensis provides insight into genetics basis of mosquito competence for malaria parasites.</title>
        <authorList>
            <person name="Zhou D."/>
            <person name="Zhang D."/>
            <person name="Ding G."/>
            <person name="Shi L."/>
            <person name="Hou Q."/>
            <person name="Ye Y."/>
            <person name="Xu Y."/>
            <person name="Zhou H."/>
            <person name="Xiong C."/>
            <person name="Li S."/>
            <person name="Yu J."/>
            <person name="Hong S."/>
            <person name="Yu X."/>
            <person name="Zou P."/>
            <person name="Chen C."/>
            <person name="Chang X."/>
            <person name="Wang W."/>
            <person name="Lv Y."/>
            <person name="Sun Y."/>
            <person name="Ma L."/>
            <person name="Shen B."/>
            <person name="Zhu C."/>
        </authorList>
    </citation>
    <scope>NUCLEOTIDE SEQUENCE [LARGE SCALE GENOMIC DNA]</scope>
</reference>
<proteinExistence type="predicted"/>
<dbReference type="GO" id="GO:0005667">
    <property type="term" value="C:transcription regulator complex"/>
    <property type="evidence" value="ECO:0007669"/>
    <property type="project" value="TreeGrafter"/>
</dbReference>
<gene>
    <name evidence="4" type="ORF">ZHAS_00012352</name>
</gene>
<feature type="compositionally biased region" description="Basic residues" evidence="2">
    <location>
        <begin position="273"/>
        <end position="283"/>
    </location>
</feature>
<dbReference type="InterPro" id="IPR003961">
    <property type="entry name" value="FN3_dom"/>
</dbReference>
<dbReference type="SUPFAM" id="SSF49265">
    <property type="entry name" value="Fibronectin type III"/>
    <property type="match status" value="1"/>
</dbReference>
<dbReference type="PANTHER" id="PTHR23210">
    <property type="entry name" value="ACTIVATING TRANSCRIPTION FACTOR 7 INTERACTING PROTEIN"/>
    <property type="match status" value="1"/>
</dbReference>
<dbReference type="InterPro" id="IPR036116">
    <property type="entry name" value="FN3_sf"/>
</dbReference>
<evidence type="ECO:0000256" key="1">
    <source>
        <dbReference type="SAM" id="Coils"/>
    </source>
</evidence>
<evidence type="ECO:0000313" key="4">
    <source>
        <dbReference type="EMBL" id="KFB44406.1"/>
    </source>
</evidence>
<dbReference type="PROSITE" id="PS50853">
    <property type="entry name" value="FN3"/>
    <property type="match status" value="1"/>
</dbReference>
<feature type="domain" description="Fibronectin type-III" evidence="3">
    <location>
        <begin position="559"/>
        <end position="664"/>
    </location>
</feature>
<feature type="compositionally biased region" description="Acidic residues" evidence="2">
    <location>
        <begin position="1"/>
        <end position="17"/>
    </location>
</feature>
<dbReference type="VEuPathDB" id="VectorBase:ASIC012352"/>
<feature type="region of interest" description="Disordered" evidence="2">
    <location>
        <begin position="226"/>
        <end position="300"/>
    </location>
</feature>
<dbReference type="OMA" id="IYAYQES"/>
<keyword evidence="1" id="KW-0175">Coiled coil</keyword>
<dbReference type="Pfam" id="PF16794">
    <property type="entry name" value="fn3_4"/>
    <property type="match status" value="1"/>
</dbReference>
<feature type="region of interest" description="Disordered" evidence="2">
    <location>
        <begin position="499"/>
        <end position="527"/>
    </location>
</feature>
<organism evidence="4">
    <name type="scientific">Anopheles sinensis</name>
    <name type="common">Mosquito</name>
    <dbReference type="NCBI Taxonomy" id="74873"/>
    <lineage>
        <taxon>Eukaryota</taxon>
        <taxon>Metazoa</taxon>
        <taxon>Ecdysozoa</taxon>
        <taxon>Arthropoda</taxon>
        <taxon>Hexapoda</taxon>
        <taxon>Insecta</taxon>
        <taxon>Pterygota</taxon>
        <taxon>Neoptera</taxon>
        <taxon>Endopterygota</taxon>
        <taxon>Diptera</taxon>
        <taxon>Nematocera</taxon>
        <taxon>Culicoidea</taxon>
        <taxon>Culicidae</taxon>
        <taxon>Anophelinae</taxon>
        <taxon>Anopheles</taxon>
    </lineage>
</organism>
<dbReference type="GO" id="GO:0006355">
    <property type="term" value="P:regulation of DNA-templated transcription"/>
    <property type="evidence" value="ECO:0007669"/>
    <property type="project" value="TreeGrafter"/>
</dbReference>
<dbReference type="Gene3D" id="2.60.40.10">
    <property type="entry name" value="Immunoglobulins"/>
    <property type="match status" value="1"/>
</dbReference>
<dbReference type="VEuPathDB" id="VectorBase:ASIS004186"/>
<dbReference type="EMBL" id="KE525275">
    <property type="protein sequence ID" value="KFB44406.1"/>
    <property type="molecule type" value="Genomic_DNA"/>
</dbReference>
<feature type="compositionally biased region" description="Low complexity" evidence="2">
    <location>
        <begin position="247"/>
        <end position="270"/>
    </location>
</feature>
<keyword evidence="6" id="KW-1185">Reference proteome</keyword>
<evidence type="ECO:0000256" key="2">
    <source>
        <dbReference type="SAM" id="MobiDB-lite"/>
    </source>
</evidence>
<protein>
    <submittedName>
        <fullName evidence="5">Fibronectin type-III domain-containing protein</fullName>
    </submittedName>
</protein>